<dbReference type="AlphaFoldDB" id="A0A0A9BVJ6"/>
<accession>A0A0A9BVJ6</accession>
<name>A0A0A9BVJ6_ARUDO</name>
<protein>
    <submittedName>
        <fullName evidence="1">Uncharacterized protein</fullName>
    </submittedName>
</protein>
<organism evidence="1">
    <name type="scientific">Arundo donax</name>
    <name type="common">Giant reed</name>
    <name type="synonym">Donax arundinaceus</name>
    <dbReference type="NCBI Taxonomy" id="35708"/>
    <lineage>
        <taxon>Eukaryota</taxon>
        <taxon>Viridiplantae</taxon>
        <taxon>Streptophyta</taxon>
        <taxon>Embryophyta</taxon>
        <taxon>Tracheophyta</taxon>
        <taxon>Spermatophyta</taxon>
        <taxon>Magnoliopsida</taxon>
        <taxon>Liliopsida</taxon>
        <taxon>Poales</taxon>
        <taxon>Poaceae</taxon>
        <taxon>PACMAD clade</taxon>
        <taxon>Arundinoideae</taxon>
        <taxon>Arundineae</taxon>
        <taxon>Arundo</taxon>
    </lineage>
</organism>
<reference evidence="1" key="2">
    <citation type="journal article" date="2015" name="Data Brief">
        <title>Shoot transcriptome of the giant reed, Arundo donax.</title>
        <authorList>
            <person name="Barrero R.A."/>
            <person name="Guerrero F.D."/>
            <person name="Moolhuijzen P."/>
            <person name="Goolsby J.A."/>
            <person name="Tidwell J."/>
            <person name="Bellgard S.E."/>
            <person name="Bellgard M.I."/>
        </authorList>
    </citation>
    <scope>NUCLEOTIDE SEQUENCE</scope>
    <source>
        <tissue evidence="1">Shoot tissue taken approximately 20 cm above the soil surface</tissue>
    </source>
</reference>
<dbReference type="EMBL" id="GBRH01230554">
    <property type="protein sequence ID" value="JAD67341.1"/>
    <property type="molecule type" value="Transcribed_RNA"/>
</dbReference>
<evidence type="ECO:0000313" key="1">
    <source>
        <dbReference type="EMBL" id="JAD67341.1"/>
    </source>
</evidence>
<sequence>MCISQTSTLFISLTCHPDNGLNSSHLSFP</sequence>
<reference evidence="1" key="1">
    <citation type="submission" date="2014-09" db="EMBL/GenBank/DDBJ databases">
        <authorList>
            <person name="Magalhaes I.L.F."/>
            <person name="Oliveira U."/>
            <person name="Santos F.R."/>
            <person name="Vidigal T.H.D.A."/>
            <person name="Brescovit A.D."/>
            <person name="Santos A.J."/>
        </authorList>
    </citation>
    <scope>NUCLEOTIDE SEQUENCE</scope>
    <source>
        <tissue evidence="1">Shoot tissue taken approximately 20 cm above the soil surface</tissue>
    </source>
</reference>
<proteinExistence type="predicted"/>